<comment type="caution">
    <text evidence="2">The sequence shown here is derived from an EMBL/GenBank/DDBJ whole genome shotgun (WGS) entry which is preliminary data.</text>
</comment>
<gene>
    <name evidence="2" type="ORF">PM006_09600</name>
</gene>
<protein>
    <submittedName>
        <fullName evidence="2">Uncharacterized protein</fullName>
    </submittedName>
</protein>
<evidence type="ECO:0000313" key="3">
    <source>
        <dbReference type="Proteomes" id="UP001300871"/>
    </source>
</evidence>
<reference evidence="2" key="1">
    <citation type="submission" date="2023-01" db="EMBL/GenBank/DDBJ databases">
        <title>Human gut microbiome strain richness.</title>
        <authorList>
            <person name="Chen-Liaw A."/>
        </authorList>
    </citation>
    <scope>NUCLEOTIDE SEQUENCE</scope>
    <source>
        <strain evidence="2">B1_m1001713B170214d0_201011</strain>
    </source>
</reference>
<sequence>MSRRRNGTNRAGTAIGVNRYTGKLMPRKKKNLPEATGQAQELKKYSYSDYNRENRRMQG</sequence>
<dbReference type="Proteomes" id="UP001300871">
    <property type="component" value="Unassembled WGS sequence"/>
</dbReference>
<dbReference type="AlphaFoldDB" id="A0AAW6AT74"/>
<feature type="region of interest" description="Disordered" evidence="1">
    <location>
        <begin position="1"/>
        <end position="21"/>
    </location>
</feature>
<name>A0AAW6AT74_CLOSY</name>
<organism evidence="2 3">
    <name type="scientific">Clostridium symbiosum</name>
    <name type="common">Bacteroides symbiosus</name>
    <dbReference type="NCBI Taxonomy" id="1512"/>
    <lineage>
        <taxon>Bacteria</taxon>
        <taxon>Bacillati</taxon>
        <taxon>Bacillota</taxon>
        <taxon>Clostridia</taxon>
        <taxon>Lachnospirales</taxon>
        <taxon>Lachnospiraceae</taxon>
        <taxon>Otoolea</taxon>
    </lineage>
</organism>
<evidence type="ECO:0000256" key="1">
    <source>
        <dbReference type="SAM" id="MobiDB-lite"/>
    </source>
</evidence>
<evidence type="ECO:0000313" key="2">
    <source>
        <dbReference type="EMBL" id="MDB2000454.1"/>
    </source>
</evidence>
<accession>A0AAW6AT74</accession>
<proteinExistence type="predicted"/>
<dbReference type="RefSeq" id="WP_215629252.1">
    <property type="nucleotide sequence ID" value="NZ_JAQLGH010000021.1"/>
</dbReference>
<dbReference type="EMBL" id="JAQLGM010000020">
    <property type="protein sequence ID" value="MDB2000454.1"/>
    <property type="molecule type" value="Genomic_DNA"/>
</dbReference>